<dbReference type="PANTHER" id="PTHR46888:SF13">
    <property type="entry name" value="RIBONUCLEASE H"/>
    <property type="match status" value="1"/>
</dbReference>
<comment type="caution">
    <text evidence="2">The sequence shown here is derived from an EMBL/GenBank/DDBJ whole genome shotgun (WGS) entry which is preliminary data.</text>
</comment>
<proteinExistence type="predicted"/>
<gene>
    <name evidence="2" type="ORF">E2C01_082580</name>
</gene>
<dbReference type="InterPro" id="IPR036875">
    <property type="entry name" value="Znf_CCHC_sf"/>
</dbReference>
<dbReference type="PANTHER" id="PTHR46888">
    <property type="entry name" value="ZINC KNUCKLE DOMAINCONTAINING PROTEIN-RELATED"/>
    <property type="match status" value="1"/>
</dbReference>
<dbReference type="GO" id="GO:0008270">
    <property type="term" value="F:zinc ion binding"/>
    <property type="evidence" value="ECO:0007669"/>
    <property type="project" value="InterPro"/>
</dbReference>
<accession>A0A5B7J460</accession>
<evidence type="ECO:0008006" key="4">
    <source>
        <dbReference type="Google" id="ProtNLM"/>
    </source>
</evidence>
<reference evidence="2 3" key="1">
    <citation type="submission" date="2019-05" db="EMBL/GenBank/DDBJ databases">
        <title>Another draft genome of Portunus trituberculatus and its Hox gene families provides insights of decapod evolution.</title>
        <authorList>
            <person name="Jeong J.-H."/>
            <person name="Song I."/>
            <person name="Kim S."/>
            <person name="Choi T."/>
            <person name="Kim D."/>
            <person name="Ryu S."/>
            <person name="Kim W."/>
        </authorList>
    </citation>
    <scope>NUCLEOTIDE SEQUENCE [LARGE SCALE GENOMIC DNA]</scope>
    <source>
        <tissue evidence="2">Muscle</tissue>
    </source>
</reference>
<dbReference type="Proteomes" id="UP000324222">
    <property type="component" value="Unassembled WGS sequence"/>
</dbReference>
<dbReference type="GO" id="GO:0003676">
    <property type="term" value="F:nucleic acid binding"/>
    <property type="evidence" value="ECO:0007669"/>
    <property type="project" value="InterPro"/>
</dbReference>
<feature type="region of interest" description="Disordered" evidence="1">
    <location>
        <begin position="41"/>
        <end position="108"/>
    </location>
</feature>
<organism evidence="2 3">
    <name type="scientific">Portunus trituberculatus</name>
    <name type="common">Swimming crab</name>
    <name type="synonym">Neptunus trituberculatus</name>
    <dbReference type="NCBI Taxonomy" id="210409"/>
    <lineage>
        <taxon>Eukaryota</taxon>
        <taxon>Metazoa</taxon>
        <taxon>Ecdysozoa</taxon>
        <taxon>Arthropoda</taxon>
        <taxon>Crustacea</taxon>
        <taxon>Multicrustacea</taxon>
        <taxon>Malacostraca</taxon>
        <taxon>Eumalacostraca</taxon>
        <taxon>Eucarida</taxon>
        <taxon>Decapoda</taxon>
        <taxon>Pleocyemata</taxon>
        <taxon>Brachyura</taxon>
        <taxon>Eubrachyura</taxon>
        <taxon>Portunoidea</taxon>
        <taxon>Portunidae</taxon>
        <taxon>Portuninae</taxon>
        <taxon>Portunus</taxon>
    </lineage>
</organism>
<dbReference type="AlphaFoldDB" id="A0A5B7J460"/>
<keyword evidence="3" id="KW-1185">Reference proteome</keyword>
<name>A0A5B7J460_PORTR</name>
<evidence type="ECO:0000313" key="2">
    <source>
        <dbReference type="EMBL" id="MPC87708.1"/>
    </source>
</evidence>
<dbReference type="SUPFAM" id="SSF57756">
    <property type="entry name" value="Retrovirus zinc finger-like domains"/>
    <property type="match status" value="1"/>
</dbReference>
<sequence length="226" mass="24450">MEQFIDIADKELVPLLWEKRFRTLKEAATRADDYVLAHHPVQQPGSWSRKEGGPRVGPGSGGSSSSGSPGHNRRYTGFGSKMGFGKPQAPTPPSSVKDGTAGKAAPRTPKYDYQPTCYHCRGKGHFKFNCSKLKPVALLVWPDQVCGDELTAPSGFKSEKARRVPELCLEEGEQVGPPVPPSVASPAPKNSELDWCRPFLCGGTVEIDGTKYPVTVLRDTGAQQSV</sequence>
<evidence type="ECO:0000313" key="3">
    <source>
        <dbReference type="Proteomes" id="UP000324222"/>
    </source>
</evidence>
<protein>
    <recommendedName>
        <fullName evidence="4">CCHC-type domain-containing protein</fullName>
    </recommendedName>
</protein>
<evidence type="ECO:0000256" key="1">
    <source>
        <dbReference type="SAM" id="MobiDB-lite"/>
    </source>
</evidence>
<feature type="compositionally biased region" description="Gly residues" evidence="1">
    <location>
        <begin position="54"/>
        <end position="64"/>
    </location>
</feature>
<dbReference type="EMBL" id="VSRR010075305">
    <property type="protein sequence ID" value="MPC87708.1"/>
    <property type="molecule type" value="Genomic_DNA"/>
</dbReference>